<name>A0A852WPL4_9MICO</name>
<evidence type="ECO:0000313" key="14">
    <source>
        <dbReference type="Proteomes" id="UP000573599"/>
    </source>
</evidence>
<feature type="transmembrane region" description="Helical" evidence="10">
    <location>
        <begin position="356"/>
        <end position="377"/>
    </location>
</feature>
<dbReference type="GO" id="GO:0005886">
    <property type="term" value="C:plasma membrane"/>
    <property type="evidence" value="ECO:0007669"/>
    <property type="project" value="UniProtKB-SubCell"/>
</dbReference>
<feature type="compositionally biased region" description="Acidic residues" evidence="11">
    <location>
        <begin position="1"/>
        <end position="10"/>
    </location>
</feature>
<feature type="transmembrane region" description="Helical" evidence="10">
    <location>
        <begin position="81"/>
        <end position="100"/>
    </location>
</feature>
<dbReference type="GO" id="GO:0005315">
    <property type="term" value="F:phosphate transmembrane transporter activity"/>
    <property type="evidence" value="ECO:0007669"/>
    <property type="project" value="InterPro"/>
</dbReference>
<dbReference type="PROSITE" id="PS50928">
    <property type="entry name" value="ABC_TM1"/>
    <property type="match status" value="1"/>
</dbReference>
<proteinExistence type="inferred from homology"/>
<feature type="region of interest" description="Disordered" evidence="11">
    <location>
        <begin position="1"/>
        <end position="22"/>
    </location>
</feature>
<dbReference type="Pfam" id="PF00528">
    <property type="entry name" value="BPD_transp_1"/>
    <property type="match status" value="1"/>
</dbReference>
<keyword evidence="6" id="KW-0592">Phosphate transport</keyword>
<sequence>MSVVDLDLDQAETPTGRPVSASTNTHQTTVFAVPAGSDVAPEHRLRATVPWPQVLLVFGCAVSAYALMLVGYSYLAGLSGAVGFGICWYAVFLLMVYVTAREQEGRQAASDRVASVVVCTAALALLAPLVHIVGFVVIKGLPELRPGFFVHDLRTTAALSDRASGGAGHAIIGTLEQVGLAVLIVVPLGIVTAVFCNEVRGPLRRPVRMFVDTMSGVPSIVAGLFIYIVWVVGLNQHFSGFAASLALAILMLPSVARTAEEILRLVPSGLREASLALGASQAKTVWSVVLPTARGGLVTASVLGVARGVGETAPLLMTSFGNKVFNADPFSGAQASLPKFVWDYFQAPNQALVDRAWTATLVLVALVLMLFTLARVITNRAAPGRRRPRRKASS</sequence>
<evidence type="ECO:0000256" key="10">
    <source>
        <dbReference type="RuleBase" id="RU363043"/>
    </source>
</evidence>
<comment type="similarity">
    <text evidence="3 10">Belongs to the binding-protein-dependent transport system permease family. CysTW subfamily.</text>
</comment>
<organism evidence="13 14">
    <name type="scientific">Pedococcus badiiscoriae</name>
    <dbReference type="NCBI Taxonomy" id="642776"/>
    <lineage>
        <taxon>Bacteria</taxon>
        <taxon>Bacillati</taxon>
        <taxon>Actinomycetota</taxon>
        <taxon>Actinomycetes</taxon>
        <taxon>Micrococcales</taxon>
        <taxon>Intrasporangiaceae</taxon>
        <taxon>Pedococcus</taxon>
    </lineage>
</organism>
<feature type="transmembrane region" description="Helical" evidence="10">
    <location>
        <begin position="178"/>
        <end position="197"/>
    </location>
</feature>
<dbReference type="InterPro" id="IPR000515">
    <property type="entry name" value="MetI-like"/>
</dbReference>
<evidence type="ECO:0000256" key="11">
    <source>
        <dbReference type="SAM" id="MobiDB-lite"/>
    </source>
</evidence>
<dbReference type="GO" id="GO:0035435">
    <property type="term" value="P:phosphate ion transmembrane transport"/>
    <property type="evidence" value="ECO:0007669"/>
    <property type="project" value="InterPro"/>
</dbReference>
<feature type="transmembrane region" description="Helical" evidence="10">
    <location>
        <begin position="112"/>
        <end position="138"/>
    </location>
</feature>
<comment type="function">
    <text evidence="1">Part of the binding-protein-dependent transport system for phosphate; probably responsible for the translocation of the substrate across the membrane.</text>
</comment>
<evidence type="ECO:0000259" key="12">
    <source>
        <dbReference type="PROSITE" id="PS50928"/>
    </source>
</evidence>
<evidence type="ECO:0000256" key="1">
    <source>
        <dbReference type="ARBA" id="ARBA00003510"/>
    </source>
</evidence>
<reference evidence="13 14" key="1">
    <citation type="submission" date="2020-07" db="EMBL/GenBank/DDBJ databases">
        <title>Sequencing the genomes of 1000 actinobacteria strains.</title>
        <authorList>
            <person name="Klenk H.-P."/>
        </authorList>
    </citation>
    <scope>NUCLEOTIDE SEQUENCE [LARGE SCALE GENOMIC DNA]</scope>
    <source>
        <strain evidence="13 14">DSM 23987</strain>
    </source>
</reference>
<dbReference type="CDD" id="cd06261">
    <property type="entry name" value="TM_PBP2"/>
    <property type="match status" value="1"/>
</dbReference>
<evidence type="ECO:0000256" key="4">
    <source>
        <dbReference type="ARBA" id="ARBA00022448"/>
    </source>
</evidence>
<evidence type="ECO:0000256" key="3">
    <source>
        <dbReference type="ARBA" id="ARBA00007069"/>
    </source>
</evidence>
<keyword evidence="8 10" id="KW-1133">Transmembrane helix</keyword>
<evidence type="ECO:0000256" key="6">
    <source>
        <dbReference type="ARBA" id="ARBA00022592"/>
    </source>
</evidence>
<dbReference type="InterPro" id="IPR051408">
    <property type="entry name" value="Phosphate_transprt_permease"/>
</dbReference>
<dbReference type="InterPro" id="IPR005672">
    <property type="entry name" value="Phosphate_PstA"/>
</dbReference>
<evidence type="ECO:0000256" key="8">
    <source>
        <dbReference type="ARBA" id="ARBA00022989"/>
    </source>
</evidence>
<comment type="caution">
    <text evidence="13">The sequence shown here is derived from an EMBL/GenBank/DDBJ whole genome shotgun (WGS) entry which is preliminary data.</text>
</comment>
<dbReference type="PANTHER" id="PTHR42922">
    <property type="entry name" value="PHOSPHATE TRANSPORT SYSTEM PERMEASE PROTEIN PSTA"/>
    <property type="match status" value="1"/>
</dbReference>
<dbReference type="Proteomes" id="UP000573599">
    <property type="component" value="Unassembled WGS sequence"/>
</dbReference>
<keyword evidence="9 10" id="KW-0472">Membrane</keyword>
<dbReference type="InterPro" id="IPR035906">
    <property type="entry name" value="MetI-like_sf"/>
</dbReference>
<dbReference type="NCBIfam" id="TIGR00974">
    <property type="entry name" value="3a0107s02c"/>
    <property type="match status" value="1"/>
</dbReference>
<keyword evidence="4" id="KW-0813">Transport</keyword>
<dbReference type="EMBL" id="JACCAB010000001">
    <property type="protein sequence ID" value="NYG07296.1"/>
    <property type="molecule type" value="Genomic_DNA"/>
</dbReference>
<keyword evidence="14" id="KW-1185">Reference proteome</keyword>
<feature type="transmembrane region" description="Helical" evidence="10">
    <location>
        <begin position="54"/>
        <end position="75"/>
    </location>
</feature>
<feature type="domain" description="ABC transmembrane type-1" evidence="12">
    <location>
        <begin position="171"/>
        <end position="374"/>
    </location>
</feature>
<keyword evidence="5 10" id="KW-1003">Cell membrane</keyword>
<gene>
    <name evidence="13" type="ORF">BJ986_001783</name>
</gene>
<evidence type="ECO:0000256" key="5">
    <source>
        <dbReference type="ARBA" id="ARBA00022475"/>
    </source>
</evidence>
<accession>A0A852WPL4</accession>
<evidence type="ECO:0000256" key="2">
    <source>
        <dbReference type="ARBA" id="ARBA00004651"/>
    </source>
</evidence>
<dbReference type="SUPFAM" id="SSF161098">
    <property type="entry name" value="MetI-like"/>
    <property type="match status" value="1"/>
</dbReference>
<dbReference type="RefSeq" id="WP_179421661.1">
    <property type="nucleotide sequence ID" value="NZ_JACCAB010000001.1"/>
</dbReference>
<dbReference type="Gene3D" id="1.10.3720.10">
    <property type="entry name" value="MetI-like"/>
    <property type="match status" value="1"/>
</dbReference>
<dbReference type="PANTHER" id="PTHR42922:SF1">
    <property type="entry name" value="PHOSPHATE TRANSPORT SYSTEM PERMEASE PROTEIN PSTA"/>
    <property type="match status" value="1"/>
</dbReference>
<dbReference type="AlphaFoldDB" id="A0A852WPL4"/>
<evidence type="ECO:0000256" key="9">
    <source>
        <dbReference type="ARBA" id="ARBA00023136"/>
    </source>
</evidence>
<comment type="subcellular location">
    <subcellularLocation>
        <location evidence="2 10">Cell membrane</location>
        <topology evidence="2 10">Multi-pass membrane protein</topology>
    </subcellularLocation>
</comment>
<feature type="transmembrane region" description="Helical" evidence="10">
    <location>
        <begin position="209"/>
        <end position="232"/>
    </location>
</feature>
<evidence type="ECO:0000256" key="7">
    <source>
        <dbReference type="ARBA" id="ARBA00022692"/>
    </source>
</evidence>
<keyword evidence="7 10" id="KW-0812">Transmembrane</keyword>
<protein>
    <recommendedName>
        <fullName evidence="10">Phosphate transport system permease protein PstA</fullName>
    </recommendedName>
</protein>
<evidence type="ECO:0000313" key="13">
    <source>
        <dbReference type="EMBL" id="NYG07296.1"/>
    </source>
</evidence>